<keyword evidence="8" id="KW-1133">Transmembrane helix</keyword>
<evidence type="ECO:0000256" key="2">
    <source>
        <dbReference type="ARBA" id="ARBA00004442"/>
    </source>
</evidence>
<dbReference type="GO" id="GO:0016829">
    <property type="term" value="F:lyase activity"/>
    <property type="evidence" value="ECO:0007669"/>
    <property type="project" value="UniProtKB-KW"/>
</dbReference>
<evidence type="ECO:0000256" key="6">
    <source>
        <dbReference type="ARBA" id="ARBA00023136"/>
    </source>
</evidence>
<dbReference type="InterPro" id="IPR006626">
    <property type="entry name" value="PbH1"/>
</dbReference>
<feature type="transmembrane region" description="Helical" evidence="8">
    <location>
        <begin position="1158"/>
        <end position="1184"/>
    </location>
</feature>
<dbReference type="Proteomes" id="UP000054937">
    <property type="component" value="Unassembled WGS sequence"/>
</dbReference>
<dbReference type="InterPro" id="IPR011050">
    <property type="entry name" value="Pectin_lyase_fold/virulence"/>
</dbReference>
<organism evidence="10 11">
    <name type="scientific">Pseudocohnilembus persalinus</name>
    <name type="common">Ciliate</name>
    <dbReference type="NCBI Taxonomy" id="266149"/>
    <lineage>
        <taxon>Eukaryota</taxon>
        <taxon>Sar</taxon>
        <taxon>Alveolata</taxon>
        <taxon>Ciliophora</taxon>
        <taxon>Intramacronucleata</taxon>
        <taxon>Oligohymenophorea</taxon>
        <taxon>Scuticociliatia</taxon>
        <taxon>Philasterida</taxon>
        <taxon>Pseudocohnilembidae</taxon>
        <taxon>Pseudocohnilembus</taxon>
    </lineage>
</organism>
<keyword evidence="10" id="KW-0456">Lyase</keyword>
<dbReference type="InterPro" id="IPR003368">
    <property type="entry name" value="POMP_repeat"/>
</dbReference>
<dbReference type="InParanoid" id="A0A0V0R755"/>
<feature type="domain" description="Right handed beta helix" evidence="9">
    <location>
        <begin position="175"/>
        <end position="360"/>
    </location>
</feature>
<evidence type="ECO:0000313" key="10">
    <source>
        <dbReference type="EMBL" id="KRX10337.1"/>
    </source>
</evidence>
<evidence type="ECO:0000313" key="11">
    <source>
        <dbReference type="Proteomes" id="UP000054937"/>
    </source>
</evidence>
<evidence type="ECO:0000256" key="5">
    <source>
        <dbReference type="ARBA" id="ARBA00022729"/>
    </source>
</evidence>
<dbReference type="Gene3D" id="2.160.20.10">
    <property type="entry name" value="Single-stranded right-handed beta-helix, Pectin lyase-like"/>
    <property type="match status" value="2"/>
</dbReference>
<dbReference type="PANTHER" id="PTHR11319:SF35">
    <property type="entry name" value="OUTER MEMBRANE PROTEIN PMPC-RELATED"/>
    <property type="match status" value="1"/>
</dbReference>
<dbReference type="OrthoDB" id="2145805at2759"/>
<name>A0A0V0R755_PSEPJ</name>
<sequence length="1347" mass="151433">MTENQENVYLNNNQDIQINNTQFIQNSQNFNQVFGGGIYIINFQNLFLDNSYFEDNNALNYGSAIYIYLGEYASITNTNFTNNQLNLTSIGKGGGIYAESLDEMLIINCNFLNNTANQNGGAVYAFDIQKLDVQSSKFVQNSAGRGAGIYTEMINKIMVQYSNFTLNFVSSFGGGIYANGQQTEILTDIIVTNNYFSNNTAARGGGIYILQYSMCTECLIQENYYINGFCTGFGGGGIFIENSSDFVLKYNQYINNDCLFTDFYSFAGGACMKIVSNAIVESEYLEKNKADNSGGMAILQSDFPQVYNVTLFDNYADYGGGLSVYQSSNIYLNTLVFEKNSAVYIGGLDQWASNYIYISNVIFNNNEAVLGAAGGLIYSCSIAEVNNATTFDNYAQSKAGIGVEYSSNILIKNSIFYQNSADKGGGGLQLIGLTNITLINITLYENQAFQGGGIYGNDITDLWAEDMVMYNNHAENWGAAINLQAVNNGTFKNMIIYQNQVENKNGGGLYLTLSVEIVLVNSHFYQNDAAVGGGVYLDDVQGLYMQNNTIYDNKAKNSDGGIAFYSIGNGEINDLFIFNNESGDSVGGIQISVSHNLKFNNTQVYNCRSTLYGGIYINEESENLQFFNLNLYDNQAQQYGGGIRLDQVLNINFINSNIFNNIAETDGTQFYITESGTVYFDNCLIQQTNATKSVKFIPQRGGVIYANDIDILHFYKTSIQNTQAQYYGGGIYLENIDQTIFNSSQIINSTLTMNDFHIESMGGGLYAKNINKFTIIDGLVQNCSSYLMGAGLYLLNTYQIEMLNSNFDLNKVTFNESIGLFEKNENYVLSQGGSIYFELSKNNVNKRIQINLKKLTFSNSAASSGASALFNLPPQANYDFTVQEIKLIKNKADIGTGIRFLGKYTENFQQLVKQQIQSKDCKGHIVEDLVFFGYYDNEYQINKDTSYFKICELDRYLVQGDHEYCVKCVDNGVCEGGYIPVYPKPGYWRAAIESKDDISLCSNEEWCLGNDTCKEGFTGVLCEVCDKLNDYETQGDGCSKCGSIGIILLKVFFYYICALIILTYQVYALNKKIQRRLISKSMLTIFDLPFMKVPLMTGLIKITVTHFQILQIITDGLGFQLPYQAVNTAQIIGYPNQIFSMSVSCLWKLNSKQTLEKFHYLVILYGFLISFSVLVILQAILFYLKQKKVFHTKPQYVSIVKCAFICYQLLMLPSVIQFCLEFMFCKEVSEKKYSLGDSNIQCDSNFYKYTIVPINTVLLVLIAFVVPMILNFKIRKMQKLNKLDDLNFSKKYGIIFSEYKKKHYYWEQVITYLKLILQLKGALSSQQVLLVQCPFNILAINYILHNI</sequence>
<gene>
    <name evidence="10" type="ORF">PPERSA_03644</name>
</gene>
<dbReference type="SUPFAM" id="SSF51126">
    <property type="entry name" value="Pectin lyase-like"/>
    <property type="match status" value="4"/>
</dbReference>
<feature type="transmembrane region" description="Helical" evidence="8">
    <location>
        <begin position="1047"/>
        <end position="1069"/>
    </location>
</feature>
<dbReference type="PANTHER" id="PTHR11319">
    <property type="entry name" value="G PROTEIN-COUPLED RECEPTOR-RELATED"/>
    <property type="match status" value="1"/>
</dbReference>
<keyword evidence="4" id="KW-0964">Secreted</keyword>
<dbReference type="SMART" id="SM00710">
    <property type="entry name" value="PbH1"/>
    <property type="match status" value="17"/>
</dbReference>
<feature type="transmembrane region" description="Helical" evidence="8">
    <location>
        <begin position="1196"/>
        <end position="1216"/>
    </location>
</feature>
<accession>A0A0V0R755</accession>
<evidence type="ECO:0000256" key="4">
    <source>
        <dbReference type="ARBA" id="ARBA00022525"/>
    </source>
</evidence>
<keyword evidence="5" id="KW-0732">Signal</keyword>
<feature type="transmembrane region" description="Helical" evidence="8">
    <location>
        <begin position="1251"/>
        <end position="1272"/>
    </location>
</feature>
<comment type="subcellular location">
    <subcellularLocation>
        <location evidence="1">Cell envelope</location>
    </subcellularLocation>
    <subcellularLocation>
        <location evidence="2">Cell outer membrane</location>
    </subcellularLocation>
    <subcellularLocation>
        <location evidence="3">Secreted</location>
    </subcellularLocation>
</comment>
<evidence type="ECO:0000256" key="8">
    <source>
        <dbReference type="SAM" id="Phobius"/>
    </source>
</evidence>
<evidence type="ECO:0000256" key="7">
    <source>
        <dbReference type="ARBA" id="ARBA00023237"/>
    </source>
</evidence>
<evidence type="ECO:0000256" key="1">
    <source>
        <dbReference type="ARBA" id="ARBA00004196"/>
    </source>
</evidence>
<evidence type="ECO:0000256" key="3">
    <source>
        <dbReference type="ARBA" id="ARBA00004613"/>
    </source>
</evidence>
<comment type="caution">
    <text evidence="10">The sequence shown here is derived from an EMBL/GenBank/DDBJ whole genome shotgun (WGS) entry which is preliminary data.</text>
</comment>
<feature type="transmembrane region" description="Helical" evidence="8">
    <location>
        <begin position="1090"/>
        <end position="1113"/>
    </location>
</feature>
<proteinExistence type="predicted"/>
<keyword evidence="7" id="KW-0998">Cell outer membrane</keyword>
<feature type="domain" description="Right handed beta helix" evidence="9">
    <location>
        <begin position="508"/>
        <end position="685"/>
    </location>
</feature>
<keyword evidence="11" id="KW-1185">Reference proteome</keyword>
<dbReference type="Pfam" id="PF13229">
    <property type="entry name" value="Beta_helix"/>
    <property type="match status" value="2"/>
</dbReference>
<dbReference type="InterPro" id="IPR039448">
    <property type="entry name" value="Beta_helix"/>
</dbReference>
<evidence type="ECO:0000259" key="9">
    <source>
        <dbReference type="Pfam" id="PF13229"/>
    </source>
</evidence>
<keyword evidence="6 8" id="KW-0472">Membrane</keyword>
<dbReference type="InterPro" id="IPR012334">
    <property type="entry name" value="Pectin_lyas_fold"/>
</dbReference>
<reference evidence="10 11" key="1">
    <citation type="journal article" date="2015" name="Sci. Rep.">
        <title>Genome of the facultative scuticociliatosis pathogen Pseudocohnilembus persalinus provides insight into its virulence through horizontal gene transfer.</title>
        <authorList>
            <person name="Xiong J."/>
            <person name="Wang G."/>
            <person name="Cheng J."/>
            <person name="Tian M."/>
            <person name="Pan X."/>
            <person name="Warren A."/>
            <person name="Jiang C."/>
            <person name="Yuan D."/>
            <person name="Miao W."/>
        </authorList>
    </citation>
    <scope>NUCLEOTIDE SEQUENCE [LARGE SCALE GENOMIC DNA]</scope>
    <source>
        <strain evidence="10">36N120E</strain>
    </source>
</reference>
<dbReference type="Pfam" id="PF02415">
    <property type="entry name" value="Chlam_PMP"/>
    <property type="match status" value="1"/>
</dbReference>
<protein>
    <submittedName>
        <fullName evidence="10">Pectin lyase fold/virulence factor</fullName>
    </submittedName>
</protein>
<keyword evidence="8" id="KW-0812">Transmembrane</keyword>
<dbReference type="EMBL" id="LDAU01000030">
    <property type="protein sequence ID" value="KRX10337.1"/>
    <property type="molecule type" value="Genomic_DNA"/>
</dbReference>